<name>A0ACC0UKL5_9AGAM</name>
<dbReference type="Proteomes" id="UP001207468">
    <property type="component" value="Unassembled WGS sequence"/>
</dbReference>
<proteinExistence type="predicted"/>
<comment type="caution">
    <text evidence="1">The sequence shown here is derived from an EMBL/GenBank/DDBJ whole genome shotgun (WGS) entry which is preliminary data.</text>
</comment>
<gene>
    <name evidence="1" type="ORF">F5148DRAFT_1273859</name>
</gene>
<reference evidence="1" key="1">
    <citation type="submission" date="2021-03" db="EMBL/GenBank/DDBJ databases">
        <title>Evolutionary priming and transition to the ectomycorrhizal habit in an iconic lineage of mushroom-forming fungi: is preadaptation a requirement?</title>
        <authorList>
            <consortium name="DOE Joint Genome Institute"/>
            <person name="Looney B.P."/>
            <person name="Miyauchi S."/>
            <person name="Morin E."/>
            <person name="Drula E."/>
            <person name="Courty P.E."/>
            <person name="Chicoki N."/>
            <person name="Fauchery L."/>
            <person name="Kohler A."/>
            <person name="Kuo A."/>
            <person name="LaButti K."/>
            <person name="Pangilinan J."/>
            <person name="Lipzen A."/>
            <person name="Riley R."/>
            <person name="Andreopoulos W."/>
            <person name="He G."/>
            <person name="Johnson J."/>
            <person name="Barry K.W."/>
            <person name="Grigoriev I.V."/>
            <person name="Nagy L."/>
            <person name="Hibbett D."/>
            <person name="Henrissat B."/>
            <person name="Matheny P.B."/>
            <person name="Labbe J."/>
            <person name="Martin A.F."/>
        </authorList>
    </citation>
    <scope>NUCLEOTIDE SEQUENCE</scope>
    <source>
        <strain evidence="1">BPL698</strain>
    </source>
</reference>
<evidence type="ECO:0000313" key="2">
    <source>
        <dbReference type="Proteomes" id="UP001207468"/>
    </source>
</evidence>
<keyword evidence="2" id="KW-1185">Reference proteome</keyword>
<protein>
    <submittedName>
        <fullName evidence="1">Uncharacterized protein</fullName>
    </submittedName>
</protein>
<evidence type="ECO:0000313" key="1">
    <source>
        <dbReference type="EMBL" id="KAI9512238.1"/>
    </source>
</evidence>
<accession>A0ACC0UKL5</accession>
<organism evidence="1 2">
    <name type="scientific">Russula earlei</name>
    <dbReference type="NCBI Taxonomy" id="71964"/>
    <lineage>
        <taxon>Eukaryota</taxon>
        <taxon>Fungi</taxon>
        <taxon>Dikarya</taxon>
        <taxon>Basidiomycota</taxon>
        <taxon>Agaricomycotina</taxon>
        <taxon>Agaricomycetes</taxon>
        <taxon>Russulales</taxon>
        <taxon>Russulaceae</taxon>
        <taxon>Russula</taxon>
    </lineage>
</organism>
<dbReference type="EMBL" id="JAGFNK010000011">
    <property type="protein sequence ID" value="KAI9512238.1"/>
    <property type="molecule type" value="Genomic_DNA"/>
</dbReference>
<sequence length="182" mass="19988">MSLSRSALPPVYYAIFGIYEPALAVFGFFGAMLDPTKTHNMQAPWPPHVSPPQQLPLATTVTVVQLAHVCGLLGFVNFVFLRTARRYLFGQPALQEKIVGALLAPLLVGDVLHLALTLWALGDVRWNFSEWTVMLWLTVIPGLSLLIPRITWHLGIGRYMESRDGKGKGKGLGANIALSGRL</sequence>